<dbReference type="PROSITE" id="PS50968">
    <property type="entry name" value="BIOTINYL_LIPOYL"/>
    <property type="match status" value="2"/>
</dbReference>
<protein>
    <recommendedName>
        <fullName evidence="4">Dihydrolipoamide acetyltransferase component of pyruvate dehydrogenase complex</fullName>
        <ecNumber evidence="4">2.3.1.-</ecNumber>
    </recommendedName>
</protein>
<keyword evidence="2 4" id="KW-0450">Lipoyl</keyword>
<dbReference type="PROSITE" id="PS51826">
    <property type="entry name" value="PSBD"/>
    <property type="match status" value="1"/>
</dbReference>
<dbReference type="FunFam" id="2.40.50.100:FF:000010">
    <property type="entry name" value="Acetyltransferase component of pyruvate dehydrogenase complex"/>
    <property type="match status" value="1"/>
</dbReference>
<evidence type="ECO:0000256" key="5">
    <source>
        <dbReference type="SAM" id="MobiDB-lite"/>
    </source>
</evidence>
<dbReference type="SUPFAM" id="SSF52777">
    <property type="entry name" value="CoA-dependent acyltransferases"/>
    <property type="match status" value="1"/>
</dbReference>
<evidence type="ECO:0000256" key="2">
    <source>
        <dbReference type="ARBA" id="ARBA00022823"/>
    </source>
</evidence>
<keyword evidence="4" id="KW-0012">Acyltransferase</keyword>
<dbReference type="Gene3D" id="2.40.50.100">
    <property type="match status" value="2"/>
</dbReference>
<dbReference type="CDD" id="cd06849">
    <property type="entry name" value="lipoyl_domain"/>
    <property type="match status" value="2"/>
</dbReference>
<evidence type="ECO:0000256" key="3">
    <source>
        <dbReference type="ARBA" id="ARBA00022946"/>
    </source>
</evidence>
<reference evidence="8" key="1">
    <citation type="submission" date="2021-01" db="EMBL/GenBank/DDBJ databases">
        <authorList>
            <person name="Corre E."/>
            <person name="Pelletier E."/>
            <person name="Niang G."/>
            <person name="Scheremetjew M."/>
            <person name="Finn R."/>
            <person name="Kale V."/>
            <person name="Holt S."/>
            <person name="Cochrane G."/>
            <person name="Meng A."/>
            <person name="Brown T."/>
            <person name="Cohen L."/>
        </authorList>
    </citation>
    <scope>NUCLEOTIDE SEQUENCE</scope>
    <source>
        <strain evidence="8">CCMP1381</strain>
    </source>
</reference>
<dbReference type="AlphaFoldDB" id="A0A7S2DP78"/>
<organism evidence="8">
    <name type="scientific">Octactis speculum</name>
    <dbReference type="NCBI Taxonomy" id="3111310"/>
    <lineage>
        <taxon>Eukaryota</taxon>
        <taxon>Sar</taxon>
        <taxon>Stramenopiles</taxon>
        <taxon>Ochrophyta</taxon>
        <taxon>Dictyochophyceae</taxon>
        <taxon>Dictyochales</taxon>
        <taxon>Dictyochaceae</taxon>
        <taxon>Octactis</taxon>
    </lineage>
</organism>
<name>A0A7S2DP78_9STRA</name>
<dbReference type="PANTHER" id="PTHR23151">
    <property type="entry name" value="DIHYDROLIPOAMIDE ACETYL/SUCCINYL-TRANSFERASE-RELATED"/>
    <property type="match status" value="1"/>
</dbReference>
<dbReference type="InterPro" id="IPR036625">
    <property type="entry name" value="E3-bd_dom_sf"/>
</dbReference>
<feature type="domain" description="Lipoyl-binding" evidence="6">
    <location>
        <begin position="80"/>
        <end position="158"/>
    </location>
</feature>
<feature type="region of interest" description="Disordered" evidence="5">
    <location>
        <begin position="258"/>
        <end position="298"/>
    </location>
</feature>
<dbReference type="Gene3D" id="3.30.559.10">
    <property type="entry name" value="Chloramphenicol acetyltransferase-like domain"/>
    <property type="match status" value="1"/>
</dbReference>
<comment type="similarity">
    <text evidence="1 4">Belongs to the 2-oxoacid dehydrogenase family.</text>
</comment>
<dbReference type="EC" id="2.3.1.-" evidence="4"/>
<dbReference type="SUPFAM" id="SSF47005">
    <property type="entry name" value="Peripheral subunit-binding domain of 2-oxo acid dehydrogenase complex"/>
    <property type="match status" value="1"/>
</dbReference>
<gene>
    <name evidence="8" type="ORF">DSPE1174_LOCUS24058</name>
</gene>
<feature type="domain" description="Lipoyl-binding" evidence="6">
    <location>
        <begin position="1"/>
        <end position="41"/>
    </location>
</feature>
<dbReference type="EMBL" id="HBGS01046419">
    <property type="protein sequence ID" value="CAD9459714.1"/>
    <property type="molecule type" value="Transcribed_RNA"/>
</dbReference>
<evidence type="ECO:0000259" key="6">
    <source>
        <dbReference type="PROSITE" id="PS50968"/>
    </source>
</evidence>
<dbReference type="Pfam" id="PF00364">
    <property type="entry name" value="Biotin_lipoyl"/>
    <property type="match status" value="2"/>
</dbReference>
<evidence type="ECO:0000256" key="4">
    <source>
        <dbReference type="RuleBase" id="RU003423"/>
    </source>
</evidence>
<dbReference type="Gene3D" id="4.10.320.10">
    <property type="entry name" value="E3-binding domain"/>
    <property type="match status" value="1"/>
</dbReference>
<sequence length="520" mass="52392">MVVESDKADMDVESFESGYIAQIIIPEGESASVGDTVAVIVSSEADIAKVGDSATPPESETCVVTSAATTVAVADSSSAGLEVTMPALSSTMVEGKIVQWLKGIGEKVEIGDAIMVVESDKADMDVESFEEGYLAAILTPEGGSAAVGDCVAVLAETEAEIAAVASAGAPSSAAPAAPAPAAPAAAAPAAAAPAPAAPAAVVVPEGERAAHTPAPGVVAATPMARTLSKAKGVDLSTVAGTGNFGRVTEDDVLAALGMPRKNAPPAPAPAAAGPAAAGPAASSAAPKPPPAAAAPVPEGLVPMDGMQKAVVKNMEATLGVPIFRVSRSIATDSFDALYAKLKPKGVTVSALLAKACAMVLEKHPIVNAAYDPSGAIKYNEDINVAMAVALDGGLITPTIRKCNTMDIYSVGREWKDLVTKAKEKRLAPIEYNSGTFTISNLGMFGVSSFEAILPPGTGSILAIAGSAPTVVAQANGHLGVVKKMTVTITCDHRHIYGADAAMFLKDLADLLENNTEDLLY</sequence>
<dbReference type="InterPro" id="IPR000089">
    <property type="entry name" value="Biotin_lipoyl"/>
</dbReference>
<evidence type="ECO:0000256" key="1">
    <source>
        <dbReference type="ARBA" id="ARBA00007317"/>
    </source>
</evidence>
<dbReference type="Pfam" id="PF00198">
    <property type="entry name" value="2-oxoacid_dh"/>
    <property type="match status" value="1"/>
</dbReference>
<proteinExistence type="inferred from homology"/>
<dbReference type="InterPro" id="IPR011053">
    <property type="entry name" value="Single_hybrid_motif"/>
</dbReference>
<feature type="domain" description="Peripheral subunit-binding (PSBD)" evidence="7">
    <location>
        <begin position="219"/>
        <end position="256"/>
    </location>
</feature>
<dbReference type="InterPro" id="IPR045257">
    <property type="entry name" value="E2/Pdx1"/>
</dbReference>
<dbReference type="InterPro" id="IPR004167">
    <property type="entry name" value="PSBD"/>
</dbReference>
<keyword evidence="3" id="KW-0809">Transit peptide</keyword>
<dbReference type="PROSITE" id="PS00189">
    <property type="entry name" value="LIPOYL"/>
    <property type="match status" value="1"/>
</dbReference>
<dbReference type="GO" id="GO:0045254">
    <property type="term" value="C:pyruvate dehydrogenase complex"/>
    <property type="evidence" value="ECO:0007669"/>
    <property type="project" value="InterPro"/>
</dbReference>
<feature type="compositionally biased region" description="Low complexity" evidence="5">
    <location>
        <begin position="269"/>
        <end position="285"/>
    </location>
</feature>
<accession>A0A7S2DP78</accession>
<evidence type="ECO:0000313" key="8">
    <source>
        <dbReference type="EMBL" id="CAD9459714.1"/>
    </source>
</evidence>
<dbReference type="PANTHER" id="PTHR23151:SF75">
    <property type="entry name" value="DIHYDROLIPOYLLYSINE-RESIDUE ACETYLTRANSFERASE COMPONENT 5 OF PYRUVATE DEHYDROGENASE COMPLEX, CHLOROPLASTIC"/>
    <property type="match status" value="1"/>
</dbReference>
<evidence type="ECO:0000259" key="7">
    <source>
        <dbReference type="PROSITE" id="PS51826"/>
    </source>
</evidence>
<dbReference type="Pfam" id="PF02817">
    <property type="entry name" value="E3_binding"/>
    <property type="match status" value="1"/>
</dbReference>
<dbReference type="InterPro" id="IPR001078">
    <property type="entry name" value="2-oxoacid_DH_actylTfrase"/>
</dbReference>
<dbReference type="InterPro" id="IPR003016">
    <property type="entry name" value="2-oxoA_DH_lipoyl-BS"/>
</dbReference>
<dbReference type="InterPro" id="IPR023213">
    <property type="entry name" value="CAT-like_dom_sf"/>
</dbReference>
<dbReference type="GO" id="GO:0004742">
    <property type="term" value="F:dihydrolipoyllysine-residue acetyltransferase activity"/>
    <property type="evidence" value="ECO:0007669"/>
    <property type="project" value="TreeGrafter"/>
</dbReference>
<comment type="cofactor">
    <cofactor evidence="4">
        <name>(R)-lipoate</name>
        <dbReference type="ChEBI" id="CHEBI:83088"/>
    </cofactor>
</comment>
<keyword evidence="4" id="KW-0808">Transferase</keyword>
<dbReference type="GO" id="GO:0006086">
    <property type="term" value="P:pyruvate decarboxylation to acetyl-CoA"/>
    <property type="evidence" value="ECO:0007669"/>
    <property type="project" value="InterPro"/>
</dbReference>
<dbReference type="SUPFAM" id="SSF51230">
    <property type="entry name" value="Single hybrid motif"/>
    <property type="match status" value="2"/>
</dbReference>